<reference evidence="1 2" key="1">
    <citation type="journal article" date="2010" name="Science">
        <title>Genomic comparison of the ants Camponotus floridanus and Harpegnathos saltator.</title>
        <authorList>
            <person name="Bonasio R."/>
            <person name="Zhang G."/>
            <person name="Ye C."/>
            <person name="Mutti N.S."/>
            <person name="Fang X."/>
            <person name="Qin N."/>
            <person name="Donahue G."/>
            <person name="Yang P."/>
            <person name="Li Q."/>
            <person name="Li C."/>
            <person name="Zhang P."/>
            <person name="Huang Z."/>
            <person name="Berger S.L."/>
            <person name="Reinberg D."/>
            <person name="Wang J."/>
            <person name="Liebig J."/>
        </authorList>
    </citation>
    <scope>NUCLEOTIDE SEQUENCE [LARGE SCALE GENOMIC DNA]</scope>
    <source>
        <strain evidence="1 2">R22 G/1</strain>
    </source>
</reference>
<proteinExistence type="predicted"/>
<dbReference type="InParanoid" id="E2BMP3"/>
<accession>E2BMP3</accession>
<dbReference type="AlphaFoldDB" id="E2BMP3"/>
<organism evidence="2">
    <name type="scientific">Harpegnathos saltator</name>
    <name type="common">Jerdon's jumping ant</name>
    <dbReference type="NCBI Taxonomy" id="610380"/>
    <lineage>
        <taxon>Eukaryota</taxon>
        <taxon>Metazoa</taxon>
        <taxon>Ecdysozoa</taxon>
        <taxon>Arthropoda</taxon>
        <taxon>Hexapoda</taxon>
        <taxon>Insecta</taxon>
        <taxon>Pterygota</taxon>
        <taxon>Neoptera</taxon>
        <taxon>Endopterygota</taxon>
        <taxon>Hymenoptera</taxon>
        <taxon>Apocrita</taxon>
        <taxon>Aculeata</taxon>
        <taxon>Formicoidea</taxon>
        <taxon>Formicidae</taxon>
        <taxon>Ponerinae</taxon>
        <taxon>Ponerini</taxon>
        <taxon>Harpegnathos</taxon>
    </lineage>
</organism>
<name>E2BMP3_HARSA</name>
<evidence type="ECO:0000313" key="1">
    <source>
        <dbReference type="EMBL" id="EFN83028.1"/>
    </source>
</evidence>
<gene>
    <name evidence="1" type="ORF">EAI_16711</name>
</gene>
<protein>
    <submittedName>
        <fullName evidence="1">Uncharacterized protein</fullName>
    </submittedName>
</protein>
<dbReference type="Proteomes" id="UP000008237">
    <property type="component" value="Unassembled WGS sequence"/>
</dbReference>
<keyword evidence="2" id="KW-1185">Reference proteome</keyword>
<dbReference type="EMBL" id="GL449285">
    <property type="protein sequence ID" value="EFN83028.1"/>
    <property type="molecule type" value="Genomic_DNA"/>
</dbReference>
<evidence type="ECO:0000313" key="2">
    <source>
        <dbReference type="Proteomes" id="UP000008237"/>
    </source>
</evidence>
<sequence length="120" mass="13878">MDRMYEGAPKLRSIHPSVQLFANDTVAIKHTEFESFKLHIVCEKPMQPLEVLIIELEKLKYINNSLYEQSILCEFSNCKNPEFNRLTGIMADEFSSESSSGIYLPSKLFKTCVLLEHINY</sequence>